<comment type="caution">
    <text evidence="2">The sequence shown here is derived from an EMBL/GenBank/DDBJ whole genome shotgun (WGS) entry which is preliminary data.</text>
</comment>
<dbReference type="OrthoDB" id="1160381at2"/>
<feature type="signal peptide" evidence="1">
    <location>
        <begin position="1"/>
        <end position="18"/>
    </location>
</feature>
<dbReference type="AlphaFoldDB" id="A0A162YG55"/>
<gene>
    <name evidence="2" type="ORF">AWE51_11175</name>
</gene>
<evidence type="ECO:0000313" key="3">
    <source>
        <dbReference type="Proteomes" id="UP000076715"/>
    </source>
</evidence>
<sequence>MKKLALYLFLAGTIPALFVSCSSDDDNPIEINESFIPGEWDLTETKSENGKVTGTFQGIPVSGDYSVTGKDYTAKVNFTESTVANEPNTLTGSGGFTLVAEVTIPTQDPISVERNVPEFIGGGEWTIENNNLNVTVQGETVSYEITALSAQSMTLKATLDQDETIEGTTFRITGDQFFVLTKQ</sequence>
<protein>
    <recommendedName>
        <fullName evidence="4">Lipocalin-like domain-containing protein</fullName>
    </recommendedName>
</protein>
<reference evidence="2 3" key="1">
    <citation type="submission" date="2016-01" db="EMBL/GenBank/DDBJ databases">
        <title>The draft genome sequence of Aquimarina sp. RZW4-3-2.</title>
        <authorList>
            <person name="Wang Y."/>
        </authorList>
    </citation>
    <scope>NUCLEOTIDE SEQUENCE [LARGE SCALE GENOMIC DNA]</scope>
    <source>
        <strain evidence="2 3">RZW4-3-2</strain>
    </source>
</reference>
<organism evidence="2 3">
    <name type="scientific">Aquimarina aggregata</name>
    <dbReference type="NCBI Taxonomy" id="1642818"/>
    <lineage>
        <taxon>Bacteria</taxon>
        <taxon>Pseudomonadati</taxon>
        <taxon>Bacteroidota</taxon>
        <taxon>Flavobacteriia</taxon>
        <taxon>Flavobacteriales</taxon>
        <taxon>Flavobacteriaceae</taxon>
        <taxon>Aquimarina</taxon>
    </lineage>
</organism>
<dbReference type="Proteomes" id="UP000076715">
    <property type="component" value="Unassembled WGS sequence"/>
</dbReference>
<name>A0A162YG55_9FLAO</name>
<evidence type="ECO:0008006" key="4">
    <source>
        <dbReference type="Google" id="ProtNLM"/>
    </source>
</evidence>
<dbReference type="EMBL" id="LQRT01000035">
    <property type="protein sequence ID" value="KZS39112.1"/>
    <property type="molecule type" value="Genomic_DNA"/>
</dbReference>
<proteinExistence type="predicted"/>
<feature type="chain" id="PRO_5007841219" description="Lipocalin-like domain-containing protein" evidence="1">
    <location>
        <begin position="19"/>
        <end position="183"/>
    </location>
</feature>
<accession>A0A162YG55</accession>
<evidence type="ECO:0000313" key="2">
    <source>
        <dbReference type="EMBL" id="KZS39112.1"/>
    </source>
</evidence>
<evidence type="ECO:0000256" key="1">
    <source>
        <dbReference type="SAM" id="SignalP"/>
    </source>
</evidence>
<dbReference type="PROSITE" id="PS51257">
    <property type="entry name" value="PROKAR_LIPOPROTEIN"/>
    <property type="match status" value="1"/>
</dbReference>
<keyword evidence="3" id="KW-1185">Reference proteome</keyword>
<dbReference type="RefSeq" id="WP_066316869.1">
    <property type="nucleotide sequence ID" value="NZ_CANLSS010000012.1"/>
</dbReference>
<keyword evidence="1" id="KW-0732">Signal</keyword>